<dbReference type="Gene3D" id="3.40.630.30">
    <property type="match status" value="1"/>
</dbReference>
<evidence type="ECO:0000256" key="4">
    <source>
        <dbReference type="ARBA" id="ARBA00023315"/>
    </source>
</evidence>
<dbReference type="Pfam" id="PF00583">
    <property type="entry name" value="Acetyltransf_1"/>
    <property type="match status" value="1"/>
</dbReference>
<keyword evidence="7" id="KW-1185">Reference proteome</keyword>
<dbReference type="RefSeq" id="WP_087032782.1">
    <property type="nucleotide sequence ID" value="NZ_FJNE01000003.1"/>
</dbReference>
<keyword evidence="2" id="KW-0963">Cytoplasm</keyword>
<dbReference type="PANTHER" id="PTHR43420">
    <property type="entry name" value="ACETYLTRANSFERASE"/>
    <property type="match status" value="1"/>
</dbReference>
<feature type="domain" description="N-acetyltransferase" evidence="5">
    <location>
        <begin position="6"/>
        <end position="158"/>
    </location>
</feature>
<protein>
    <submittedName>
        <fullName evidence="6">Ribosomal-protein-alanine acetyltransferase</fullName>
    </submittedName>
</protein>
<evidence type="ECO:0000313" key="7">
    <source>
        <dbReference type="Proteomes" id="UP000242754"/>
    </source>
</evidence>
<accession>A0A143YHZ2</accession>
<dbReference type="PANTHER" id="PTHR43420:SF44">
    <property type="entry name" value="ACETYLTRANSFERASE YPEA"/>
    <property type="match status" value="1"/>
</dbReference>
<dbReference type="InterPro" id="IPR016181">
    <property type="entry name" value="Acyl_CoA_acyltransferase"/>
</dbReference>
<name>A0A143YHZ2_9LACT</name>
<sequence>MQTNTIRISDLKMQPDKLGHIAQELYDITLLANDGHTSWKVSSFLFELKEERSVYLGCFEDEKLIGYICCMTVLDEASVNNFAVLPEYQGEGVGTALLREMILLLKGEDMAKLWLEVRVSNSGAYGLYRKMGFEDIYRRKDYYQAPVEDAYILELAFPAEQES</sequence>
<dbReference type="AlphaFoldDB" id="A0A143YHZ2"/>
<dbReference type="SUPFAM" id="SSF55729">
    <property type="entry name" value="Acyl-CoA N-acyltransferases (Nat)"/>
    <property type="match status" value="1"/>
</dbReference>
<evidence type="ECO:0000256" key="1">
    <source>
        <dbReference type="ARBA" id="ARBA00005395"/>
    </source>
</evidence>
<dbReference type="STRING" id="140314.SAMN04488076_11460"/>
<dbReference type="InterPro" id="IPR000182">
    <property type="entry name" value="GNAT_dom"/>
</dbReference>
<dbReference type="CDD" id="cd04301">
    <property type="entry name" value="NAT_SF"/>
    <property type="match status" value="1"/>
</dbReference>
<dbReference type="InterPro" id="IPR050680">
    <property type="entry name" value="YpeA/RimI_acetyltransf"/>
</dbReference>
<evidence type="ECO:0000259" key="5">
    <source>
        <dbReference type="PROSITE" id="PS51186"/>
    </source>
</evidence>
<dbReference type="EMBL" id="FJNE01000003">
    <property type="protein sequence ID" value="CZQ91114.1"/>
    <property type="molecule type" value="Genomic_DNA"/>
</dbReference>
<comment type="similarity">
    <text evidence="1">Belongs to the acetyltransferase family. RimI subfamily.</text>
</comment>
<evidence type="ECO:0000256" key="3">
    <source>
        <dbReference type="ARBA" id="ARBA00022679"/>
    </source>
</evidence>
<evidence type="ECO:0000256" key="2">
    <source>
        <dbReference type="ARBA" id="ARBA00022490"/>
    </source>
</evidence>
<dbReference type="Proteomes" id="UP000242754">
    <property type="component" value="Unassembled WGS sequence"/>
</dbReference>
<dbReference type="OrthoDB" id="9794566at2"/>
<keyword evidence="4" id="KW-0012">Acyltransferase</keyword>
<dbReference type="PROSITE" id="PS51186">
    <property type="entry name" value="GNAT"/>
    <property type="match status" value="1"/>
</dbReference>
<organism evidence="6 7">
    <name type="scientific">Trichococcus palustris</name>
    <dbReference type="NCBI Taxonomy" id="140314"/>
    <lineage>
        <taxon>Bacteria</taxon>
        <taxon>Bacillati</taxon>
        <taxon>Bacillota</taxon>
        <taxon>Bacilli</taxon>
        <taxon>Lactobacillales</taxon>
        <taxon>Carnobacteriaceae</taxon>
        <taxon>Trichococcus</taxon>
    </lineage>
</organism>
<dbReference type="InterPro" id="IPR006464">
    <property type="entry name" value="AcTrfase_RimI/Ard1"/>
</dbReference>
<dbReference type="NCBIfam" id="TIGR01575">
    <property type="entry name" value="rimI"/>
    <property type="match status" value="1"/>
</dbReference>
<dbReference type="GO" id="GO:0008080">
    <property type="term" value="F:N-acetyltransferase activity"/>
    <property type="evidence" value="ECO:0007669"/>
    <property type="project" value="InterPro"/>
</dbReference>
<proteinExistence type="inferred from homology"/>
<keyword evidence="3 6" id="KW-0808">Transferase</keyword>
<reference evidence="6 7" key="1">
    <citation type="submission" date="2016-02" db="EMBL/GenBank/DDBJ databases">
        <authorList>
            <person name="Wen L."/>
            <person name="He K."/>
            <person name="Yang H."/>
        </authorList>
    </citation>
    <scope>NUCLEOTIDE SEQUENCE [LARGE SCALE GENOMIC DNA]</scope>
    <source>
        <strain evidence="6">Trichococcus palustris</strain>
    </source>
</reference>
<gene>
    <name evidence="6" type="ORF">Tpal_1360</name>
</gene>
<evidence type="ECO:0000313" key="6">
    <source>
        <dbReference type="EMBL" id="CZQ91114.1"/>
    </source>
</evidence>